<proteinExistence type="predicted"/>
<gene>
    <name evidence="1" type="ORF">BST99_03280</name>
</gene>
<protein>
    <submittedName>
        <fullName evidence="1">Uncharacterized protein</fullName>
    </submittedName>
</protein>
<name>A0A2S7T5L3_9FLAO</name>
<dbReference type="EMBL" id="MQVX01000001">
    <property type="protein sequence ID" value="PQJ14888.1"/>
    <property type="molecule type" value="Genomic_DNA"/>
</dbReference>
<keyword evidence="2" id="KW-1185">Reference proteome</keyword>
<evidence type="ECO:0000313" key="1">
    <source>
        <dbReference type="EMBL" id="PQJ14888.1"/>
    </source>
</evidence>
<accession>A0A2S7T5L3</accession>
<evidence type="ECO:0000313" key="2">
    <source>
        <dbReference type="Proteomes" id="UP000239366"/>
    </source>
</evidence>
<dbReference type="AlphaFoldDB" id="A0A2S7T5L3"/>
<dbReference type="Proteomes" id="UP000239366">
    <property type="component" value="Unassembled WGS sequence"/>
</dbReference>
<organism evidence="1 2">
    <name type="scientific">Aureicoccus marinus</name>
    <dbReference type="NCBI Taxonomy" id="754435"/>
    <lineage>
        <taxon>Bacteria</taxon>
        <taxon>Pseudomonadati</taxon>
        <taxon>Bacteroidota</taxon>
        <taxon>Flavobacteriia</taxon>
        <taxon>Flavobacteriales</taxon>
        <taxon>Flavobacteriaceae</taxon>
        <taxon>Aureicoccus</taxon>
    </lineage>
</organism>
<comment type="caution">
    <text evidence="1">The sequence shown here is derived from an EMBL/GenBank/DDBJ whole genome shotgun (WGS) entry which is preliminary data.</text>
</comment>
<reference evidence="2" key="1">
    <citation type="submission" date="2016-11" db="EMBL/GenBank/DDBJ databases">
        <title>Trade-off between light-utilization and light-protection in marine flavobacteria.</title>
        <authorList>
            <person name="Kumagai Y."/>
            <person name="Yoshizawa S."/>
            <person name="Kogure K."/>
        </authorList>
    </citation>
    <scope>NUCLEOTIDE SEQUENCE [LARGE SCALE GENOMIC DNA]</scope>
    <source>
        <strain evidence="2">SG-18</strain>
    </source>
</reference>
<sequence>MDQPEKMKLQEELENLSPIKSFRQNLEKNFFGRIHMRELEDDLVRERLLALDVECPFALTDLLFQLNTGNWGGFKQTDKSALNPFQKALFDLRSGTEPDLDIGELTFILNDTTIIISRIDHNSISDQLHEILNALADHLLHFSRGLSEWPFEIFVPIFEERHIEAGVPLFNQRKHLGYLKFWGLYFDSDEQTDPVIYDLEERSIVEGDFYLLNA</sequence>